<reference evidence="2 3" key="1">
    <citation type="submission" date="2019-05" db="EMBL/GenBank/DDBJ databases">
        <title>Genome sequences of Thalassotalea litorea 1K03283.</title>
        <authorList>
            <person name="Zhang D."/>
        </authorList>
    </citation>
    <scope>NUCLEOTIDE SEQUENCE [LARGE SCALE GENOMIC DNA]</scope>
    <source>
        <strain evidence="2 3">MCCC 1K03283</strain>
    </source>
</reference>
<sequence>MNTNLLTGLLFFFFSMFTMQHVYADDEPPFIGGNYWEVTGVKVADGAGLKYAKWLASEWRENLEFSKSEGWLEDYYIISNVHSRSDEPDLYIVRVFKNMASVEENEQRRKKYLDWVKKSMDKMQSESGDRAEYRTIMSTSLLQEMKFRE</sequence>
<evidence type="ECO:0000256" key="1">
    <source>
        <dbReference type="SAM" id="SignalP"/>
    </source>
</evidence>
<evidence type="ECO:0000313" key="3">
    <source>
        <dbReference type="Proteomes" id="UP000307790"/>
    </source>
</evidence>
<organism evidence="2 3">
    <name type="scientific">Thalassotalea litorea</name>
    <dbReference type="NCBI Taxonomy" id="2020715"/>
    <lineage>
        <taxon>Bacteria</taxon>
        <taxon>Pseudomonadati</taxon>
        <taxon>Pseudomonadota</taxon>
        <taxon>Gammaproteobacteria</taxon>
        <taxon>Alteromonadales</taxon>
        <taxon>Colwelliaceae</taxon>
        <taxon>Thalassotalea</taxon>
    </lineage>
</organism>
<dbReference type="OrthoDB" id="5985781at2"/>
<dbReference type="RefSeq" id="WP_138321553.1">
    <property type="nucleotide sequence ID" value="NZ_VCBC01000021.1"/>
</dbReference>
<evidence type="ECO:0000313" key="2">
    <source>
        <dbReference type="EMBL" id="TLU61034.1"/>
    </source>
</evidence>
<proteinExistence type="predicted"/>
<keyword evidence="3" id="KW-1185">Reference proteome</keyword>
<keyword evidence="1" id="KW-0732">Signal</keyword>
<accession>A0A5R9IEP3</accession>
<dbReference type="Proteomes" id="UP000307790">
    <property type="component" value="Unassembled WGS sequence"/>
</dbReference>
<feature type="signal peptide" evidence="1">
    <location>
        <begin position="1"/>
        <end position="24"/>
    </location>
</feature>
<feature type="chain" id="PRO_5024309622" evidence="1">
    <location>
        <begin position="25"/>
        <end position="149"/>
    </location>
</feature>
<protein>
    <submittedName>
        <fullName evidence="2">Uncharacterized protein</fullName>
    </submittedName>
</protein>
<dbReference type="AlphaFoldDB" id="A0A5R9IEP3"/>
<comment type="caution">
    <text evidence="2">The sequence shown here is derived from an EMBL/GenBank/DDBJ whole genome shotgun (WGS) entry which is preliminary data.</text>
</comment>
<gene>
    <name evidence="2" type="ORF">FE810_16125</name>
</gene>
<name>A0A5R9IEP3_9GAMM</name>
<dbReference type="EMBL" id="VCBC01000021">
    <property type="protein sequence ID" value="TLU61034.1"/>
    <property type="molecule type" value="Genomic_DNA"/>
</dbReference>